<dbReference type="GO" id="GO:0019288">
    <property type="term" value="P:isopentenyl diphosphate biosynthetic process, methylerythritol 4-phosphate pathway"/>
    <property type="evidence" value="ECO:0007669"/>
    <property type="project" value="UniProtKB-UniRule"/>
</dbReference>
<dbReference type="Proteomes" id="UP000681425">
    <property type="component" value="Chromosome"/>
</dbReference>
<dbReference type="SUPFAM" id="SSF54211">
    <property type="entry name" value="Ribosomal protein S5 domain 2-like"/>
    <property type="match status" value="1"/>
</dbReference>
<comment type="function">
    <text evidence="10">Catalyzes the phosphorylation of the position 2 hydroxy group of 4-diphosphocytidyl-2C-methyl-D-erythritol.</text>
</comment>
<dbReference type="Pfam" id="PF08544">
    <property type="entry name" value="GHMP_kinases_C"/>
    <property type="match status" value="1"/>
</dbReference>
<comment type="pathway">
    <text evidence="10">Isoprenoid biosynthesis; isopentenyl diphosphate biosynthesis via DXP pathway; isopentenyl diphosphate from 1-deoxy-D-xylulose 5-phosphate: step 3/6.</text>
</comment>
<dbReference type="PIRSF" id="PIRSF010376">
    <property type="entry name" value="IspE"/>
    <property type="match status" value="1"/>
</dbReference>
<proteinExistence type="inferred from homology"/>
<dbReference type="Gene3D" id="3.30.230.10">
    <property type="match status" value="1"/>
</dbReference>
<evidence type="ECO:0000313" key="14">
    <source>
        <dbReference type="Proteomes" id="UP000681425"/>
    </source>
</evidence>
<evidence type="ECO:0000256" key="5">
    <source>
        <dbReference type="ARBA" id="ARBA00022741"/>
    </source>
</evidence>
<dbReference type="SUPFAM" id="SSF55060">
    <property type="entry name" value="GHMP Kinase, C-terminal domain"/>
    <property type="match status" value="1"/>
</dbReference>
<keyword evidence="14" id="KW-1185">Reference proteome</keyword>
<dbReference type="NCBIfam" id="TIGR00154">
    <property type="entry name" value="ispE"/>
    <property type="match status" value="1"/>
</dbReference>
<feature type="active site" evidence="10">
    <location>
        <position position="163"/>
    </location>
</feature>
<dbReference type="Pfam" id="PF00288">
    <property type="entry name" value="GHMP_kinases_N"/>
    <property type="match status" value="1"/>
</dbReference>
<sequence length="307" mass="31543">MRSGSRRRCARGSIRATRPIEAIAGVIEEKAYAKINLALHVRNRRPDGFHELESLFAFAEDGDLLRASARDDGAIHLSIDGPFAQGLEAGAGNLVVQAALALKSASGTGNGADIRLTKNLPIASGIGGGSADAAAALRLLDRLWGLGSGRDALLAIADPLGSDVPACLVSRTLVGTGRGEALDVRDLPGLAGAPLLLVNPGVALSTGPVFRGWDGVDRGALDASRLDAIAGEGRNDLQPPAIALVPEIGEVIGALKGCAGLSLARMSGSGATCFALFADAAARDEAAARIGTDHPRWWIMATRIRGE</sequence>
<evidence type="ECO:0000256" key="7">
    <source>
        <dbReference type="ARBA" id="ARBA00022840"/>
    </source>
</evidence>
<dbReference type="HAMAP" id="MF_00061">
    <property type="entry name" value="IspE"/>
    <property type="match status" value="1"/>
</dbReference>
<dbReference type="InterPro" id="IPR020568">
    <property type="entry name" value="Ribosomal_Su5_D2-typ_SF"/>
</dbReference>
<feature type="binding site" evidence="10">
    <location>
        <begin position="121"/>
        <end position="131"/>
    </location>
    <ligand>
        <name>ATP</name>
        <dbReference type="ChEBI" id="CHEBI:30616"/>
    </ligand>
</feature>
<name>A0A975KBB8_9SPHN</name>
<dbReference type="InterPro" id="IPR036554">
    <property type="entry name" value="GHMP_kinase_C_sf"/>
</dbReference>
<dbReference type="NCBIfam" id="NF011202">
    <property type="entry name" value="PRK14608.1"/>
    <property type="match status" value="1"/>
</dbReference>
<evidence type="ECO:0000259" key="12">
    <source>
        <dbReference type="Pfam" id="PF08544"/>
    </source>
</evidence>
<keyword evidence="7 10" id="KW-0067">ATP-binding</keyword>
<comment type="similarity">
    <text evidence="1 10">Belongs to the GHMP kinase family. IspE subfamily.</text>
</comment>
<protein>
    <recommendedName>
        <fullName evidence="3 10">4-diphosphocytidyl-2-C-methyl-D-erythritol kinase</fullName>
        <shortName evidence="10">CMK</shortName>
        <ecNumber evidence="2 10">2.7.1.148</ecNumber>
    </recommendedName>
    <alternativeName>
        <fullName evidence="9 10">4-(cytidine-5'-diphospho)-2-C-methyl-D-erythritol kinase</fullName>
    </alternativeName>
</protein>
<dbReference type="AlphaFoldDB" id="A0A975KBB8"/>
<dbReference type="PANTHER" id="PTHR43527:SF2">
    <property type="entry name" value="4-DIPHOSPHOCYTIDYL-2-C-METHYL-D-ERYTHRITOL KINASE, CHLOROPLASTIC"/>
    <property type="match status" value="1"/>
</dbReference>
<keyword evidence="5 10" id="KW-0547">Nucleotide-binding</keyword>
<dbReference type="EMBL" id="CP073910">
    <property type="protein sequence ID" value="QUT08266.1"/>
    <property type="molecule type" value="Genomic_DNA"/>
</dbReference>
<feature type="domain" description="GHMP kinase N-terminal" evidence="11">
    <location>
        <begin position="93"/>
        <end position="169"/>
    </location>
</feature>
<dbReference type="Gene3D" id="3.30.70.890">
    <property type="entry name" value="GHMP kinase, C-terminal domain"/>
    <property type="match status" value="1"/>
</dbReference>
<evidence type="ECO:0000256" key="2">
    <source>
        <dbReference type="ARBA" id="ARBA00012052"/>
    </source>
</evidence>
<evidence type="ECO:0000256" key="9">
    <source>
        <dbReference type="ARBA" id="ARBA00032554"/>
    </source>
</evidence>
<evidence type="ECO:0000313" key="13">
    <source>
        <dbReference type="EMBL" id="QUT08266.1"/>
    </source>
</evidence>
<keyword evidence="6 10" id="KW-0418">Kinase</keyword>
<evidence type="ECO:0000256" key="8">
    <source>
        <dbReference type="ARBA" id="ARBA00023229"/>
    </source>
</evidence>
<dbReference type="InterPro" id="IPR013750">
    <property type="entry name" value="GHMP_kinase_C_dom"/>
</dbReference>
<evidence type="ECO:0000256" key="10">
    <source>
        <dbReference type="HAMAP-Rule" id="MF_00061"/>
    </source>
</evidence>
<reference evidence="13" key="1">
    <citation type="submission" date="2021-04" db="EMBL/GenBank/DDBJ databases">
        <title>Isolation of p-tert-butylphenol degrading bacteria Sphingobium phenoxybenzoativorans Tas13 from active sludge.</title>
        <authorList>
            <person name="Li Y."/>
        </authorList>
    </citation>
    <scope>NUCLEOTIDE SEQUENCE</scope>
    <source>
        <strain evidence="13">Tas13</strain>
    </source>
</reference>
<accession>A0A975KBB8</accession>
<dbReference type="InterPro" id="IPR014721">
    <property type="entry name" value="Ribsml_uS5_D2-typ_fold_subgr"/>
</dbReference>
<dbReference type="GO" id="GO:0005524">
    <property type="term" value="F:ATP binding"/>
    <property type="evidence" value="ECO:0007669"/>
    <property type="project" value="UniProtKB-UniRule"/>
</dbReference>
<organism evidence="13 14">
    <name type="scientific">Sphingobium phenoxybenzoativorans</name>
    <dbReference type="NCBI Taxonomy" id="1592790"/>
    <lineage>
        <taxon>Bacteria</taxon>
        <taxon>Pseudomonadati</taxon>
        <taxon>Pseudomonadota</taxon>
        <taxon>Alphaproteobacteria</taxon>
        <taxon>Sphingomonadales</taxon>
        <taxon>Sphingomonadaceae</taxon>
        <taxon>Sphingobium</taxon>
    </lineage>
</organism>
<dbReference type="PANTHER" id="PTHR43527">
    <property type="entry name" value="4-DIPHOSPHOCYTIDYL-2-C-METHYL-D-ERYTHRITOL KINASE, CHLOROPLASTIC"/>
    <property type="match status" value="1"/>
</dbReference>
<keyword evidence="4 10" id="KW-0808">Transferase</keyword>
<dbReference type="InterPro" id="IPR004424">
    <property type="entry name" value="IspE"/>
</dbReference>
<gene>
    <name evidence="10" type="primary">ispE</name>
    <name evidence="13" type="ORF">KFK14_14510</name>
</gene>
<comment type="catalytic activity">
    <reaction evidence="10">
        <text>4-CDP-2-C-methyl-D-erythritol + ATP = 4-CDP-2-C-methyl-D-erythritol 2-phosphate + ADP + H(+)</text>
        <dbReference type="Rhea" id="RHEA:18437"/>
        <dbReference type="ChEBI" id="CHEBI:15378"/>
        <dbReference type="ChEBI" id="CHEBI:30616"/>
        <dbReference type="ChEBI" id="CHEBI:57823"/>
        <dbReference type="ChEBI" id="CHEBI:57919"/>
        <dbReference type="ChEBI" id="CHEBI:456216"/>
        <dbReference type="EC" id="2.7.1.148"/>
    </reaction>
</comment>
<dbReference type="GO" id="GO:0016114">
    <property type="term" value="P:terpenoid biosynthetic process"/>
    <property type="evidence" value="ECO:0007669"/>
    <property type="project" value="UniProtKB-UniRule"/>
</dbReference>
<keyword evidence="8 10" id="KW-0414">Isoprene biosynthesis</keyword>
<evidence type="ECO:0000259" key="11">
    <source>
        <dbReference type="Pfam" id="PF00288"/>
    </source>
</evidence>
<feature type="domain" description="GHMP kinase C-terminal" evidence="12">
    <location>
        <begin position="227"/>
        <end position="290"/>
    </location>
</feature>
<dbReference type="EC" id="2.7.1.148" evidence="2 10"/>
<feature type="active site" evidence="10">
    <location>
        <position position="34"/>
    </location>
</feature>
<dbReference type="KEGG" id="spph:KFK14_14510"/>
<evidence type="ECO:0000256" key="1">
    <source>
        <dbReference type="ARBA" id="ARBA00009684"/>
    </source>
</evidence>
<evidence type="ECO:0000256" key="4">
    <source>
        <dbReference type="ARBA" id="ARBA00022679"/>
    </source>
</evidence>
<dbReference type="GO" id="GO:0050515">
    <property type="term" value="F:4-(cytidine 5'-diphospho)-2-C-methyl-D-erythritol kinase activity"/>
    <property type="evidence" value="ECO:0007669"/>
    <property type="project" value="UniProtKB-UniRule"/>
</dbReference>
<evidence type="ECO:0000256" key="3">
    <source>
        <dbReference type="ARBA" id="ARBA00017473"/>
    </source>
</evidence>
<dbReference type="InterPro" id="IPR006204">
    <property type="entry name" value="GHMP_kinase_N_dom"/>
</dbReference>
<evidence type="ECO:0000256" key="6">
    <source>
        <dbReference type="ARBA" id="ARBA00022777"/>
    </source>
</evidence>